<name>A0ABY7DAR3_MYAAR</name>
<dbReference type="InterPro" id="IPR036404">
    <property type="entry name" value="Jacalin-like_lectin_dom_sf"/>
</dbReference>
<dbReference type="Gene3D" id="2.100.10.30">
    <property type="entry name" value="Jacalin-like lectin domain"/>
    <property type="match status" value="3"/>
</dbReference>
<gene>
    <name evidence="1" type="ORF">MAR_006484</name>
</gene>
<sequence length="397" mass="45025">MGSSQIMSWCSLSHSVSGVRISYGYGNVQQSAVEEGHVLGHSGPYDGLVRFNDSASWNQGRISAIRMQCGQYLLALQVQYNGVWASKHGFWNDKCSTNQSWTPTYYFGEDEWIERAELTGGRYASSITLTTNKRRLETCGIPAVSPRFVESGRLEYVSGIFGCYFDQFRLHWSSYQVQYNGVWASKHGFWNSKCSTNQSWTPTYYFGEDEWIVRAELTGGRYASSITLTTNKRRLETCGIPAVSHRFVENEAIGGHVLGRSGPHKGLVRFNDSASWNHGRISALKMQCGQYLLALQVQYNGVWASKHGFWNNKCSTNQSWTPTYYFGEDEWIERAELTGGRYASSITLTTNKRRLETCGIPAVSPRFVESGRLEYVTGVFGCYFDRFQLYWSSYVSP</sequence>
<evidence type="ECO:0000313" key="2">
    <source>
        <dbReference type="Proteomes" id="UP001164746"/>
    </source>
</evidence>
<accession>A0ABY7DAR3</accession>
<proteinExistence type="predicted"/>
<evidence type="ECO:0000313" key="1">
    <source>
        <dbReference type="EMBL" id="WAQ94013.1"/>
    </source>
</evidence>
<dbReference type="SUPFAM" id="SSF51101">
    <property type="entry name" value="Mannose-binding lectins"/>
    <property type="match status" value="3"/>
</dbReference>
<organism evidence="1 2">
    <name type="scientific">Mya arenaria</name>
    <name type="common">Soft-shell clam</name>
    <dbReference type="NCBI Taxonomy" id="6604"/>
    <lineage>
        <taxon>Eukaryota</taxon>
        <taxon>Metazoa</taxon>
        <taxon>Spiralia</taxon>
        <taxon>Lophotrochozoa</taxon>
        <taxon>Mollusca</taxon>
        <taxon>Bivalvia</taxon>
        <taxon>Autobranchia</taxon>
        <taxon>Heteroconchia</taxon>
        <taxon>Euheterodonta</taxon>
        <taxon>Imparidentia</taxon>
        <taxon>Neoheterodontei</taxon>
        <taxon>Myida</taxon>
        <taxon>Myoidea</taxon>
        <taxon>Myidae</taxon>
        <taxon>Mya</taxon>
    </lineage>
</organism>
<protein>
    <submittedName>
        <fullName evidence="1">Uncharacterized protein</fullName>
    </submittedName>
</protein>
<keyword evidence="2" id="KW-1185">Reference proteome</keyword>
<dbReference type="EMBL" id="CP111012">
    <property type="protein sequence ID" value="WAQ94013.1"/>
    <property type="molecule type" value="Genomic_DNA"/>
</dbReference>
<reference evidence="1" key="1">
    <citation type="submission" date="2022-11" db="EMBL/GenBank/DDBJ databases">
        <title>Centuries of genome instability and evolution in soft-shell clam transmissible cancer (bioRxiv).</title>
        <authorList>
            <person name="Hart S.F.M."/>
            <person name="Yonemitsu M.A."/>
            <person name="Giersch R.M."/>
            <person name="Beal B.F."/>
            <person name="Arriagada G."/>
            <person name="Davis B.W."/>
            <person name="Ostrander E.A."/>
            <person name="Goff S.P."/>
            <person name="Metzger M.J."/>
        </authorList>
    </citation>
    <scope>NUCLEOTIDE SEQUENCE</scope>
    <source>
        <strain evidence="1">MELC-2E11</strain>
        <tissue evidence="1">Siphon/mantle</tissue>
    </source>
</reference>
<dbReference type="Proteomes" id="UP001164746">
    <property type="component" value="Chromosome 1"/>
</dbReference>